<dbReference type="Gene3D" id="3.40.630.30">
    <property type="match status" value="1"/>
</dbReference>
<organism evidence="2 3">
    <name type="scientific">Actinacidiphila rubida</name>
    <dbReference type="NCBI Taxonomy" id="310780"/>
    <lineage>
        <taxon>Bacteria</taxon>
        <taxon>Bacillati</taxon>
        <taxon>Actinomycetota</taxon>
        <taxon>Actinomycetes</taxon>
        <taxon>Kitasatosporales</taxon>
        <taxon>Streptomycetaceae</taxon>
        <taxon>Actinacidiphila</taxon>
    </lineage>
</organism>
<dbReference type="RefSeq" id="WP_069464578.1">
    <property type="nucleotide sequence ID" value="NZ_FODD01000047.1"/>
</dbReference>
<evidence type="ECO:0000313" key="3">
    <source>
        <dbReference type="Proteomes" id="UP000181951"/>
    </source>
</evidence>
<gene>
    <name evidence="2" type="ORF">SAMN05216267_104711</name>
</gene>
<dbReference type="STRING" id="310780.SAMN05216267_104711"/>
<evidence type="ECO:0000259" key="1">
    <source>
        <dbReference type="PROSITE" id="PS51186"/>
    </source>
</evidence>
<dbReference type="PROSITE" id="PS51186">
    <property type="entry name" value="GNAT"/>
    <property type="match status" value="1"/>
</dbReference>
<dbReference type="Proteomes" id="UP000181951">
    <property type="component" value="Unassembled WGS sequence"/>
</dbReference>
<keyword evidence="2" id="KW-0808">Transferase</keyword>
<dbReference type="SUPFAM" id="SSF55729">
    <property type="entry name" value="Acyl-CoA N-acyltransferases (Nat)"/>
    <property type="match status" value="1"/>
</dbReference>
<sequence>MTSPTVRPYRPADLPALYDICLRTADAGQDATGQYPPQGRELLGAIFAAPYAVLEPDLTFVLDDGHGDAVGYVLGTGDTAAFVKRFRDEWLPGVADRWPAPAGEPVTPTEAMAALLHTPERMVLPELAAYPAHLHIDVLPDFQRGGHGRALMAAYLAALARQGVPAVHLGMLTVNTPARAFYDRLGFHEIPVTDPGVLTYLGKATAHGRTRE</sequence>
<accession>A0A1H8T1H7</accession>
<dbReference type="GO" id="GO:0016747">
    <property type="term" value="F:acyltransferase activity, transferring groups other than amino-acyl groups"/>
    <property type="evidence" value="ECO:0007669"/>
    <property type="project" value="InterPro"/>
</dbReference>
<dbReference type="OrthoDB" id="8593648at2"/>
<dbReference type="InterPro" id="IPR051822">
    <property type="entry name" value="Glycosyl_Hydrolase_84"/>
</dbReference>
<dbReference type="PANTHER" id="PTHR13170:SF16">
    <property type="entry name" value="PROTEIN O-GLCNACASE"/>
    <property type="match status" value="1"/>
</dbReference>
<reference evidence="2 3" key="1">
    <citation type="submission" date="2016-10" db="EMBL/GenBank/DDBJ databases">
        <authorList>
            <person name="de Groot N.N."/>
        </authorList>
    </citation>
    <scope>NUCLEOTIDE SEQUENCE [LARGE SCALE GENOMIC DNA]</scope>
    <source>
        <strain evidence="2 3">CGMCC 4.2026</strain>
    </source>
</reference>
<dbReference type="Pfam" id="PF13508">
    <property type="entry name" value="Acetyltransf_7"/>
    <property type="match status" value="1"/>
</dbReference>
<dbReference type="InterPro" id="IPR000182">
    <property type="entry name" value="GNAT_dom"/>
</dbReference>
<evidence type="ECO:0000313" key="2">
    <source>
        <dbReference type="EMBL" id="SEO84772.1"/>
    </source>
</evidence>
<dbReference type="PANTHER" id="PTHR13170">
    <property type="entry name" value="O-GLCNACASE"/>
    <property type="match status" value="1"/>
</dbReference>
<keyword evidence="3" id="KW-1185">Reference proteome</keyword>
<name>A0A1H8T1H7_9ACTN</name>
<protein>
    <submittedName>
        <fullName evidence="2">Acetyltransferase (GNAT) family protein</fullName>
    </submittedName>
</protein>
<feature type="domain" description="N-acetyltransferase" evidence="1">
    <location>
        <begin position="4"/>
        <end position="212"/>
    </location>
</feature>
<dbReference type="AlphaFoldDB" id="A0A1H8T1H7"/>
<dbReference type="EMBL" id="FODD01000047">
    <property type="protein sequence ID" value="SEO84772.1"/>
    <property type="molecule type" value="Genomic_DNA"/>
</dbReference>
<proteinExistence type="predicted"/>
<dbReference type="InterPro" id="IPR016181">
    <property type="entry name" value="Acyl_CoA_acyltransferase"/>
</dbReference>